<evidence type="ECO:0000256" key="4">
    <source>
        <dbReference type="ARBA" id="ARBA00012591"/>
    </source>
</evidence>
<dbReference type="SUPFAM" id="SSF53756">
    <property type="entry name" value="UDP-Glycosyltransferase/glycogen phosphorylase"/>
    <property type="match status" value="1"/>
</dbReference>
<protein>
    <recommendedName>
        <fullName evidence="4">glycogen phosphorylase</fullName>
        <ecNumber evidence="4">2.4.1.1</ecNumber>
    </recommendedName>
</protein>
<evidence type="ECO:0000256" key="5">
    <source>
        <dbReference type="ARBA" id="ARBA00022676"/>
    </source>
</evidence>
<proteinExistence type="inferred from homology"/>
<comment type="catalytic activity">
    <reaction evidence="1">
        <text>[(1-&gt;4)-alpha-D-glucosyl](n) + phosphate = [(1-&gt;4)-alpha-D-glucosyl](n-1) + alpha-D-glucose 1-phosphate</text>
        <dbReference type="Rhea" id="RHEA:41732"/>
        <dbReference type="Rhea" id="RHEA-COMP:9584"/>
        <dbReference type="Rhea" id="RHEA-COMP:9586"/>
        <dbReference type="ChEBI" id="CHEBI:15444"/>
        <dbReference type="ChEBI" id="CHEBI:43474"/>
        <dbReference type="ChEBI" id="CHEBI:58601"/>
        <dbReference type="EC" id="2.4.1.1"/>
    </reaction>
</comment>
<reference evidence="10" key="1">
    <citation type="submission" date="2020-11" db="EMBL/GenBank/DDBJ databases">
        <title>Halonatronomonas betainensis gen. nov., sp. nov. a novel haloalkaliphilic representative of the family Halanaerobiacae capable of betaine degradation.</title>
        <authorList>
            <person name="Boltyanskaya Y."/>
            <person name="Kevbrin V."/>
            <person name="Detkova E."/>
            <person name="Grouzdev D.S."/>
            <person name="Koziaeva V."/>
            <person name="Zhilina T."/>
        </authorList>
    </citation>
    <scope>NUCLEOTIDE SEQUENCE</scope>
    <source>
        <strain evidence="10">Z-7014</strain>
    </source>
</reference>
<dbReference type="InterPro" id="IPR052182">
    <property type="entry name" value="Glycogen/Maltodextrin_Phosph"/>
</dbReference>
<evidence type="ECO:0000256" key="2">
    <source>
        <dbReference type="ARBA" id="ARBA00001933"/>
    </source>
</evidence>
<dbReference type="EMBL" id="JADPIE010000004">
    <property type="protein sequence ID" value="MBF8437150.1"/>
    <property type="molecule type" value="Genomic_DNA"/>
</dbReference>
<evidence type="ECO:0000256" key="9">
    <source>
        <dbReference type="ARBA" id="ARBA00025174"/>
    </source>
</evidence>
<dbReference type="Pfam" id="PF00343">
    <property type="entry name" value="Phosphorylase"/>
    <property type="match status" value="1"/>
</dbReference>
<evidence type="ECO:0000256" key="8">
    <source>
        <dbReference type="ARBA" id="ARBA00023277"/>
    </source>
</evidence>
<dbReference type="InterPro" id="IPR035090">
    <property type="entry name" value="Pyridoxal_P_attach_site"/>
</dbReference>
<dbReference type="EC" id="2.4.1.1" evidence="4"/>
<evidence type="ECO:0000256" key="1">
    <source>
        <dbReference type="ARBA" id="ARBA00001275"/>
    </source>
</evidence>
<dbReference type="PANTHER" id="PTHR42655">
    <property type="entry name" value="GLYCOGEN PHOSPHORYLASE"/>
    <property type="match status" value="1"/>
</dbReference>
<gene>
    <name evidence="10" type="primary">glgP</name>
    <name evidence="10" type="ORF">I0Q91_08680</name>
</gene>
<evidence type="ECO:0000256" key="6">
    <source>
        <dbReference type="ARBA" id="ARBA00022679"/>
    </source>
</evidence>
<keyword evidence="11" id="KW-1185">Reference proteome</keyword>
<evidence type="ECO:0000256" key="3">
    <source>
        <dbReference type="ARBA" id="ARBA00006047"/>
    </source>
</evidence>
<dbReference type="Gene3D" id="3.40.50.2000">
    <property type="entry name" value="Glycogen Phosphorylase B"/>
    <property type="match status" value="3"/>
</dbReference>
<accession>A0A931AVB9</accession>
<comment type="similarity">
    <text evidence="3">Belongs to the glycogen phosphorylase family.</text>
</comment>
<comment type="function">
    <text evidence="9">Phosphorylase is an important allosteric enzyme in carbohydrate metabolism. Enzymes from different sources differ in their regulatory mechanisms and in their natural substrates. However, all known phosphorylases share catalytic and structural properties.</text>
</comment>
<dbReference type="GO" id="GO:0008184">
    <property type="term" value="F:glycogen phosphorylase activity"/>
    <property type="evidence" value="ECO:0007669"/>
    <property type="project" value="InterPro"/>
</dbReference>
<comment type="cofactor">
    <cofactor evidence="2">
        <name>pyridoxal 5'-phosphate</name>
        <dbReference type="ChEBI" id="CHEBI:597326"/>
    </cofactor>
</comment>
<dbReference type="PROSITE" id="PS00102">
    <property type="entry name" value="PHOSPHORYLASE"/>
    <property type="match status" value="1"/>
</dbReference>
<dbReference type="RefSeq" id="WP_270454107.1">
    <property type="nucleotide sequence ID" value="NZ_JADPIE010000004.1"/>
</dbReference>
<dbReference type="InterPro" id="IPR011834">
    <property type="entry name" value="Agluc_phsphrylas"/>
</dbReference>
<evidence type="ECO:0000256" key="7">
    <source>
        <dbReference type="ARBA" id="ARBA00022898"/>
    </source>
</evidence>
<name>A0A931AVB9_9FIRM</name>
<dbReference type="GO" id="GO:0005975">
    <property type="term" value="P:carbohydrate metabolic process"/>
    <property type="evidence" value="ECO:0007669"/>
    <property type="project" value="InterPro"/>
</dbReference>
<keyword evidence="6" id="KW-0808">Transferase</keyword>
<sequence length="544" mass="62666">MNEKITKGIKKDPARVAYFCMEYGLNEDFRIYSGGLGVLAGDTMKAAKDLNLPVIGIGIMWNKGYTKQLIDDYGRPYDNFPPEGQNYKHVEDTGITVTVEVEETDVKCKVWKVDKFGNNTIYLLDTNLEENGKYKWITERLYVGSSEERIAQEIVLGIGGVRALRKLDIDVDIYHFNEGHAALAGTELIQEKIKKGYEFNQAWEEVRSEIVFTTHTPVKEGNESHPIENLEKVGAFNGLEKEEMEEIGGNPFNMTVAGLRLSSRANGVAKLHGVTAREMWQHVEDRAPIISITNGVHLPSWVDERMFDSLFDKEEISKLHKENKKALIDFIEEENGQKFREDRLLIGFARRAATYKRPDMIFWDIDRIKHLLEDQRLQLVFSGKAHPEDNKGKDIITKIVEISKEYPQSVTYLEDYNIKTGRMMTRGADVWLNNPRRPMEASGTSGMKAAMNGVLNFSTLDGWWNESCQHGINGWQFGDAYVGNGQDEHDLFGLYHVLLDQIIPTYYEDRERWLMMMQYSIKMTHDRFSAERMLTDYYELLYQI</sequence>
<comment type="caution">
    <text evidence="10">The sequence shown here is derived from an EMBL/GenBank/DDBJ whole genome shotgun (WGS) entry which is preliminary data.</text>
</comment>
<dbReference type="GO" id="GO:0030170">
    <property type="term" value="F:pyridoxal phosphate binding"/>
    <property type="evidence" value="ECO:0007669"/>
    <property type="project" value="InterPro"/>
</dbReference>
<keyword evidence="5" id="KW-0328">Glycosyltransferase</keyword>
<organism evidence="10 11">
    <name type="scientific">Halonatronomonas betaini</name>
    <dbReference type="NCBI Taxonomy" id="2778430"/>
    <lineage>
        <taxon>Bacteria</taxon>
        <taxon>Bacillati</taxon>
        <taxon>Bacillota</taxon>
        <taxon>Clostridia</taxon>
        <taxon>Halanaerobiales</taxon>
        <taxon>Halarsenatibacteraceae</taxon>
        <taxon>Halonatronomonas</taxon>
    </lineage>
</organism>
<evidence type="ECO:0000313" key="10">
    <source>
        <dbReference type="EMBL" id="MBF8437150.1"/>
    </source>
</evidence>
<keyword evidence="8" id="KW-0119">Carbohydrate metabolism</keyword>
<dbReference type="Proteomes" id="UP000621436">
    <property type="component" value="Unassembled WGS sequence"/>
</dbReference>
<dbReference type="InterPro" id="IPR000811">
    <property type="entry name" value="Glyco_trans_35"/>
</dbReference>
<keyword evidence="7" id="KW-0663">Pyridoxal phosphate</keyword>
<evidence type="ECO:0000313" key="11">
    <source>
        <dbReference type="Proteomes" id="UP000621436"/>
    </source>
</evidence>
<dbReference type="AlphaFoldDB" id="A0A931AVB9"/>
<dbReference type="PANTHER" id="PTHR42655:SF1">
    <property type="entry name" value="GLYCOGEN PHOSPHORYLASE"/>
    <property type="match status" value="1"/>
</dbReference>
<dbReference type="NCBIfam" id="TIGR02094">
    <property type="entry name" value="more_P_ylases"/>
    <property type="match status" value="2"/>
</dbReference>